<proteinExistence type="predicted"/>
<keyword evidence="3" id="KW-1185">Reference proteome</keyword>
<evidence type="ECO:0000313" key="2">
    <source>
        <dbReference type="EMBL" id="SPO01831.1"/>
    </source>
</evidence>
<dbReference type="EMBL" id="ONZQ02000005">
    <property type="protein sequence ID" value="SPO01831.1"/>
    <property type="molecule type" value="Genomic_DNA"/>
</dbReference>
<protein>
    <recommendedName>
        <fullName evidence="4">C2H2-type domain-containing protein</fullName>
    </recommendedName>
</protein>
<evidence type="ECO:0000313" key="3">
    <source>
        <dbReference type="Proteomes" id="UP001187682"/>
    </source>
</evidence>
<evidence type="ECO:0000256" key="1">
    <source>
        <dbReference type="SAM" id="MobiDB-lite"/>
    </source>
</evidence>
<accession>A0AAE8SUM3</accession>
<reference evidence="2" key="1">
    <citation type="submission" date="2018-03" db="EMBL/GenBank/DDBJ databases">
        <authorList>
            <person name="Guldener U."/>
        </authorList>
    </citation>
    <scope>NUCLEOTIDE SEQUENCE</scope>
</reference>
<dbReference type="Proteomes" id="UP001187682">
    <property type="component" value="Unassembled WGS sequence"/>
</dbReference>
<sequence>MRLGGDDPHRTEDACSGRASPEPPHHRSNDSPGASENASHAGLRPAPALRSRNIETGDTCVHSDCESIPSRAPSPWVEKWYEEDPTLSFREFGARIASEHGTTENSPSLADAEAITRKAKGDKGDGGAWSREERSVTCQKPNRQNSRQPPPGGEVYRRGDNDGNGADDDDDTPPDPKRRRITDPPDAMMTGEKFACPYQKRHPRENSLCGLPHGQRKYYGWDTVSRVKQHLLLSHGRDYHCSNCWKAFSSKRDAVNCRQNNCRQRAAPEKHWLTAEQSSRLREKIPNSWDGWYRIFDILFPDIAEEGTEHYRETYSPVYEFPQLNGSAAERGYDNDIIGGPDLLTNSSTIYYPHSYSAQKMLSKVFCPTRENLLRQDRPL</sequence>
<dbReference type="AlphaFoldDB" id="A0AAE8SUM3"/>
<feature type="compositionally biased region" description="Polar residues" evidence="1">
    <location>
        <begin position="136"/>
        <end position="147"/>
    </location>
</feature>
<dbReference type="PANTHER" id="PTHR38166:SF1">
    <property type="entry name" value="C2H2-TYPE DOMAIN-CONTAINING PROTEIN"/>
    <property type="match status" value="1"/>
</dbReference>
<organism evidence="2 3">
    <name type="scientific">Cephalotrichum gorgonifer</name>
    <dbReference type="NCBI Taxonomy" id="2041049"/>
    <lineage>
        <taxon>Eukaryota</taxon>
        <taxon>Fungi</taxon>
        <taxon>Dikarya</taxon>
        <taxon>Ascomycota</taxon>
        <taxon>Pezizomycotina</taxon>
        <taxon>Sordariomycetes</taxon>
        <taxon>Hypocreomycetidae</taxon>
        <taxon>Microascales</taxon>
        <taxon>Microascaceae</taxon>
        <taxon>Cephalotrichum</taxon>
    </lineage>
</organism>
<evidence type="ECO:0008006" key="4">
    <source>
        <dbReference type="Google" id="ProtNLM"/>
    </source>
</evidence>
<feature type="region of interest" description="Disordered" evidence="1">
    <location>
        <begin position="92"/>
        <end position="191"/>
    </location>
</feature>
<feature type="compositionally biased region" description="Basic and acidic residues" evidence="1">
    <location>
        <begin position="114"/>
        <end position="135"/>
    </location>
</feature>
<gene>
    <name evidence="2" type="ORF">DNG_04504</name>
</gene>
<name>A0AAE8SUM3_9PEZI</name>
<comment type="caution">
    <text evidence="2">The sequence shown here is derived from an EMBL/GenBank/DDBJ whole genome shotgun (WGS) entry which is preliminary data.</text>
</comment>
<feature type="region of interest" description="Disordered" evidence="1">
    <location>
        <begin position="1"/>
        <end position="77"/>
    </location>
</feature>
<feature type="compositionally biased region" description="Basic and acidic residues" evidence="1">
    <location>
        <begin position="1"/>
        <end position="15"/>
    </location>
</feature>
<dbReference type="PANTHER" id="PTHR38166">
    <property type="entry name" value="C2H2-TYPE DOMAIN-CONTAINING PROTEIN-RELATED"/>
    <property type="match status" value="1"/>
</dbReference>